<protein>
    <submittedName>
        <fullName evidence="2">Protein kinase domain-containing protein</fullName>
    </submittedName>
</protein>
<proteinExistence type="predicted"/>
<evidence type="ECO:0000313" key="1">
    <source>
        <dbReference type="Proteomes" id="UP000095287"/>
    </source>
</evidence>
<accession>A0A1I7ZJ20</accession>
<dbReference type="WBParaSite" id="L893_g2679.t1">
    <property type="protein sequence ID" value="L893_g2679.t1"/>
    <property type="gene ID" value="L893_g2679"/>
</dbReference>
<dbReference type="AlphaFoldDB" id="A0A1I7ZJ20"/>
<organism evidence="1 2">
    <name type="scientific">Steinernema glaseri</name>
    <dbReference type="NCBI Taxonomy" id="37863"/>
    <lineage>
        <taxon>Eukaryota</taxon>
        <taxon>Metazoa</taxon>
        <taxon>Ecdysozoa</taxon>
        <taxon>Nematoda</taxon>
        <taxon>Chromadorea</taxon>
        <taxon>Rhabditida</taxon>
        <taxon>Tylenchina</taxon>
        <taxon>Panagrolaimomorpha</taxon>
        <taxon>Strongyloidoidea</taxon>
        <taxon>Steinernematidae</taxon>
        <taxon>Steinernema</taxon>
    </lineage>
</organism>
<evidence type="ECO:0000313" key="2">
    <source>
        <dbReference type="WBParaSite" id="L893_g2679.t1"/>
    </source>
</evidence>
<dbReference type="Proteomes" id="UP000095287">
    <property type="component" value="Unplaced"/>
</dbReference>
<keyword evidence="1" id="KW-1185">Reference proteome</keyword>
<sequence length="248" mass="28671">MLQRDPSSRPTATALLAEPFLKQLNYVGRPQFKPIPPRLPKSETSPLTSHRGEWPQVVTAAKRISTKKLTIDKDSYPKSVLVNYQRETKVLRFHNYFSALSAVPYECFAFDRDVRINLRRTFERAEKLMDPVDIFKYYVELGNVSAFDSLWSRFDYEQKDRVYDCDDAVSRFLGDFLESRRMGLSQDQILDIYDEARAKNFNTSAFIFKLCPLPCRILILLSEFQTALQSGGDSWRVECEQLAGLVAI</sequence>
<name>A0A1I7ZJ20_9BILA</name>
<dbReference type="InterPro" id="IPR011009">
    <property type="entry name" value="Kinase-like_dom_sf"/>
</dbReference>
<reference evidence="2" key="1">
    <citation type="submission" date="2016-11" db="UniProtKB">
        <authorList>
            <consortium name="WormBaseParasite"/>
        </authorList>
    </citation>
    <scope>IDENTIFICATION</scope>
</reference>
<dbReference type="SUPFAM" id="SSF56112">
    <property type="entry name" value="Protein kinase-like (PK-like)"/>
    <property type="match status" value="1"/>
</dbReference>